<reference evidence="2" key="2">
    <citation type="journal article" date="2023" name="Int. J. Mol. Sci.">
        <title>De Novo Assembly and Annotation of 11 Diverse Shrub Willow (Salix) Genomes Reveals Novel Gene Organization in Sex-Linked Regions.</title>
        <authorList>
            <person name="Hyden B."/>
            <person name="Feng K."/>
            <person name="Yates T.B."/>
            <person name="Jawdy S."/>
            <person name="Cereghino C."/>
            <person name="Smart L.B."/>
            <person name="Muchero W."/>
        </authorList>
    </citation>
    <scope>NUCLEOTIDE SEQUENCE</scope>
    <source>
        <tissue evidence="2">Shoot tip</tissue>
    </source>
</reference>
<evidence type="ECO:0000313" key="3">
    <source>
        <dbReference type="Proteomes" id="UP001151752"/>
    </source>
</evidence>
<protein>
    <submittedName>
        <fullName evidence="2">Uncharacterized protein</fullName>
    </submittedName>
</protein>
<feature type="region of interest" description="Disordered" evidence="1">
    <location>
        <begin position="100"/>
        <end position="121"/>
    </location>
</feature>
<evidence type="ECO:0000313" key="2">
    <source>
        <dbReference type="EMBL" id="KAJ6715794.1"/>
    </source>
</evidence>
<keyword evidence="3" id="KW-1185">Reference proteome</keyword>
<feature type="compositionally biased region" description="Basic and acidic residues" evidence="1">
    <location>
        <begin position="111"/>
        <end position="121"/>
    </location>
</feature>
<proteinExistence type="predicted"/>
<reference evidence="2" key="1">
    <citation type="submission" date="2022-11" db="EMBL/GenBank/DDBJ databases">
        <authorList>
            <person name="Hyden B.L."/>
            <person name="Feng K."/>
            <person name="Yates T."/>
            <person name="Jawdy S."/>
            <person name="Smart L.B."/>
            <person name="Muchero W."/>
        </authorList>
    </citation>
    <scope>NUCLEOTIDE SEQUENCE</scope>
    <source>
        <tissue evidence="2">Shoot tip</tissue>
    </source>
</reference>
<dbReference type="AlphaFoldDB" id="A0A9Q0TQ94"/>
<gene>
    <name evidence="2" type="ORF">OIU74_008521</name>
</gene>
<comment type="caution">
    <text evidence="2">The sequence shown here is derived from an EMBL/GenBank/DDBJ whole genome shotgun (WGS) entry which is preliminary data.</text>
</comment>
<evidence type="ECO:0000256" key="1">
    <source>
        <dbReference type="SAM" id="MobiDB-lite"/>
    </source>
</evidence>
<accession>A0A9Q0TQ94</accession>
<dbReference type="EMBL" id="JAPFFM010000014">
    <property type="protein sequence ID" value="KAJ6715794.1"/>
    <property type="molecule type" value="Genomic_DNA"/>
</dbReference>
<dbReference type="Proteomes" id="UP001151752">
    <property type="component" value="Chromosome 9"/>
</dbReference>
<organism evidence="2 3">
    <name type="scientific">Salix koriyanagi</name>
    <dbReference type="NCBI Taxonomy" id="2511006"/>
    <lineage>
        <taxon>Eukaryota</taxon>
        <taxon>Viridiplantae</taxon>
        <taxon>Streptophyta</taxon>
        <taxon>Embryophyta</taxon>
        <taxon>Tracheophyta</taxon>
        <taxon>Spermatophyta</taxon>
        <taxon>Magnoliopsida</taxon>
        <taxon>eudicotyledons</taxon>
        <taxon>Gunneridae</taxon>
        <taxon>Pentapetalae</taxon>
        <taxon>rosids</taxon>
        <taxon>fabids</taxon>
        <taxon>Malpighiales</taxon>
        <taxon>Salicaceae</taxon>
        <taxon>Saliceae</taxon>
        <taxon>Salix</taxon>
    </lineage>
</organism>
<name>A0A9Q0TQ94_9ROSI</name>
<sequence>MALRTRCVSLASSLQAEVRCTAAGTTTMLSGTGANISLAQAQQFNVKSTPATTRHAILNQGAPSPSRHPGSSLRTKAVGIVAATTPMLSPLANECQTHHSKACGYHGGSGQKRDSKAATIH</sequence>